<dbReference type="Pfam" id="PF01607">
    <property type="entry name" value="CBM_14"/>
    <property type="match status" value="1"/>
</dbReference>
<organism evidence="3 4">
    <name type="scientific">Penaeus vannamei</name>
    <name type="common">Whiteleg shrimp</name>
    <name type="synonym">Litopenaeus vannamei</name>
    <dbReference type="NCBI Taxonomy" id="6689"/>
    <lineage>
        <taxon>Eukaryota</taxon>
        <taxon>Metazoa</taxon>
        <taxon>Ecdysozoa</taxon>
        <taxon>Arthropoda</taxon>
        <taxon>Crustacea</taxon>
        <taxon>Multicrustacea</taxon>
        <taxon>Malacostraca</taxon>
        <taxon>Eumalacostraca</taxon>
        <taxon>Eucarida</taxon>
        <taxon>Decapoda</taxon>
        <taxon>Dendrobranchiata</taxon>
        <taxon>Penaeoidea</taxon>
        <taxon>Penaeidae</taxon>
        <taxon>Penaeus</taxon>
    </lineage>
</organism>
<comment type="caution">
    <text evidence="3">The sequence shown here is derived from an EMBL/GenBank/DDBJ whole genome shotgun (WGS) entry which is preliminary data.</text>
</comment>
<dbReference type="OrthoDB" id="6505219at2759"/>
<evidence type="ECO:0000313" key="4">
    <source>
        <dbReference type="Proteomes" id="UP000283509"/>
    </source>
</evidence>
<dbReference type="EMBL" id="QCYY01000259">
    <property type="protein sequence ID" value="ROT85507.1"/>
    <property type="molecule type" value="Genomic_DNA"/>
</dbReference>
<name>A0A3R7PFJ2_PENVA</name>
<feature type="region of interest" description="Disordered" evidence="1">
    <location>
        <begin position="64"/>
        <end position="114"/>
    </location>
</feature>
<dbReference type="GO" id="GO:0008061">
    <property type="term" value="F:chitin binding"/>
    <property type="evidence" value="ECO:0007669"/>
    <property type="project" value="InterPro"/>
</dbReference>
<feature type="region of interest" description="Disordered" evidence="1">
    <location>
        <begin position="475"/>
        <end position="503"/>
    </location>
</feature>
<dbReference type="GO" id="GO:0005576">
    <property type="term" value="C:extracellular region"/>
    <property type="evidence" value="ECO:0007669"/>
    <property type="project" value="InterPro"/>
</dbReference>
<dbReference type="AlphaFoldDB" id="A0A3R7PFJ2"/>
<reference evidence="3 4" key="2">
    <citation type="submission" date="2019-01" db="EMBL/GenBank/DDBJ databases">
        <title>The decoding of complex shrimp genome reveals the adaptation for benthos swimmer, frequently molting mechanism and breeding impact on genome.</title>
        <authorList>
            <person name="Sun Y."/>
            <person name="Gao Y."/>
            <person name="Yu Y."/>
        </authorList>
    </citation>
    <scope>NUCLEOTIDE SEQUENCE [LARGE SCALE GENOMIC DNA]</scope>
    <source>
        <tissue evidence="3">Muscle</tissue>
    </source>
</reference>
<feature type="region of interest" description="Disordered" evidence="1">
    <location>
        <begin position="167"/>
        <end position="266"/>
    </location>
</feature>
<reference evidence="3 4" key="1">
    <citation type="submission" date="2018-04" db="EMBL/GenBank/DDBJ databases">
        <authorList>
            <person name="Zhang X."/>
            <person name="Yuan J."/>
            <person name="Li F."/>
            <person name="Xiang J."/>
        </authorList>
    </citation>
    <scope>NUCLEOTIDE SEQUENCE [LARGE SCALE GENOMIC DNA]</scope>
    <source>
        <tissue evidence="3">Muscle</tissue>
    </source>
</reference>
<dbReference type="Proteomes" id="UP000283509">
    <property type="component" value="Unassembled WGS sequence"/>
</dbReference>
<feature type="domain" description="Chitin-binding type-2" evidence="2">
    <location>
        <begin position="373"/>
        <end position="436"/>
    </location>
</feature>
<dbReference type="InterPro" id="IPR052976">
    <property type="entry name" value="Scoloptoxin-like"/>
</dbReference>
<dbReference type="InterPro" id="IPR036508">
    <property type="entry name" value="Chitin-bd_dom_sf"/>
</dbReference>
<dbReference type="Gene3D" id="2.170.140.10">
    <property type="entry name" value="Chitin binding domain"/>
    <property type="match status" value="1"/>
</dbReference>
<dbReference type="PANTHER" id="PTHR22933">
    <property type="entry name" value="FI18007P1-RELATED"/>
    <property type="match status" value="1"/>
</dbReference>
<keyword evidence="4" id="KW-1185">Reference proteome</keyword>
<evidence type="ECO:0000313" key="3">
    <source>
        <dbReference type="EMBL" id="ROT85507.1"/>
    </source>
</evidence>
<evidence type="ECO:0000259" key="2">
    <source>
        <dbReference type="PROSITE" id="PS50940"/>
    </source>
</evidence>
<dbReference type="SUPFAM" id="SSF57625">
    <property type="entry name" value="Invertebrate chitin-binding proteins"/>
    <property type="match status" value="1"/>
</dbReference>
<feature type="compositionally biased region" description="Low complexity" evidence="1">
    <location>
        <begin position="81"/>
        <end position="90"/>
    </location>
</feature>
<sequence>MATELRQGAALRRGGQRACFLRRVRGLASRVAGAKQLSSDRVAAAAVAGGTTIPACRAAVPVRSETTVRPGLPGGARTGAKRAASGARGSPGAGERESHARASRPMTSSPPLQGGGGAICVLDTKYGWNVECGVRDSYLFRIKDIGGFKANFDFGFGFGDEKGFPQSIKNTNALPHRRSDTVEGGAEEAEAGERADSLPEAPALSLLPPLLPLRRQSDQGPPRPRPQTAPQHFAARPPQGRRPSRPQPPGGGRPGRRPLRTPDGRPIFFRPVPTPPAFAPPAFAPPPTQVIVTHVPSPAPPTPSPSAAPTVGPTMGELLKVNADTPADTDHVPSFAAKTFVVREAPPEFHPPGYEAAVVFPSLAKRVEVPRTKFFCEEQSYLPGIYADVQLGCKVFHLCLPAAMGNTLTSFMCPNMTLFDQSIMQCNYWFNVNCASSPRHYDANLPMALSYRKINAAQLPLTAVRDLGSVALMGLDAPQRGQTRPRRASTSRRTWHSGRRRAR</sequence>
<dbReference type="InterPro" id="IPR002557">
    <property type="entry name" value="Chitin-bd_dom"/>
</dbReference>
<dbReference type="PROSITE" id="PS50940">
    <property type="entry name" value="CHIT_BIND_II"/>
    <property type="match status" value="1"/>
</dbReference>
<proteinExistence type="predicted"/>
<protein>
    <recommendedName>
        <fullName evidence="2">Chitin-binding type-2 domain-containing protein</fullName>
    </recommendedName>
</protein>
<gene>
    <name evidence="3" type="ORF">C7M84_012523</name>
</gene>
<feature type="compositionally biased region" description="Low complexity" evidence="1">
    <location>
        <begin position="198"/>
        <end position="208"/>
    </location>
</feature>
<dbReference type="PANTHER" id="PTHR22933:SF32">
    <property type="entry name" value="MIND THE GAP, ISOFORM E"/>
    <property type="match status" value="1"/>
</dbReference>
<accession>A0A3R7PFJ2</accession>
<evidence type="ECO:0000256" key="1">
    <source>
        <dbReference type="SAM" id="MobiDB-lite"/>
    </source>
</evidence>
<feature type="compositionally biased region" description="Basic residues" evidence="1">
    <location>
        <begin position="483"/>
        <end position="503"/>
    </location>
</feature>